<dbReference type="Gene3D" id="3.40.47.40">
    <property type="entry name" value="Stage V sporulation protein AD"/>
    <property type="match status" value="1"/>
</dbReference>
<accession>A0A838CNS9</accession>
<dbReference type="GO" id="GO:0016746">
    <property type="term" value="F:acyltransferase activity"/>
    <property type="evidence" value="ECO:0007669"/>
    <property type="project" value="InterPro"/>
</dbReference>
<evidence type="ECO:0000313" key="2">
    <source>
        <dbReference type="Proteomes" id="UP000571017"/>
    </source>
</evidence>
<proteinExistence type="predicted"/>
<dbReference type="Pfam" id="PF07451">
    <property type="entry name" value="SpoVAD"/>
    <property type="match status" value="1"/>
</dbReference>
<evidence type="ECO:0000313" key="1">
    <source>
        <dbReference type="EMBL" id="MBA2173812.1"/>
    </source>
</evidence>
<organism evidence="1 2">
    <name type="scientific">Halobacillus locisalis</name>
    <dbReference type="NCBI Taxonomy" id="220753"/>
    <lineage>
        <taxon>Bacteria</taxon>
        <taxon>Bacillati</taxon>
        <taxon>Bacillota</taxon>
        <taxon>Bacilli</taxon>
        <taxon>Bacillales</taxon>
        <taxon>Bacillaceae</taxon>
        <taxon>Halobacillus</taxon>
    </lineage>
</organism>
<dbReference type="Proteomes" id="UP000571017">
    <property type="component" value="Unassembled WGS sequence"/>
</dbReference>
<sequence length="337" mass="35837">MTKTGKQTWSFENPVYIQASATSVGPLEGKGPLKDHFDRIFDELHCGEDNWELAERALMMESVHACLQKAGVDESAIDLFLAGDLLNQNVTGNYVARQLGIPMLGMFGACSTSMETLATGAALVSGGFVKQAMVAVSSHNATAERQFRYPTEYGGQKPKTATYTVTGSGSALLSSTPSAVKVEAATIGKVMDYKLKDPFDLGSAMAPAAWSTIKTHLEDMGRVPEDYDLIATGDLSAVGTPILRDLLKQDGLDVSEVHDDCGLMVYHSDQPVFSGGSGCACSAVVTYGKLIDELKNGTYKRILVVATGALMSPTMIQQKETIPGIAHAVVLAKGEES</sequence>
<gene>
    <name evidence="1" type="primary">spoVAD</name>
    <name evidence="1" type="ORF">H0266_02760</name>
</gene>
<dbReference type="InterPro" id="IPR038369">
    <property type="entry name" value="SpoVAD_sf"/>
</dbReference>
<name>A0A838CNS9_9BACI</name>
<dbReference type="RefSeq" id="WP_181470848.1">
    <property type="nucleotide sequence ID" value="NZ_JACEFG010000001.1"/>
</dbReference>
<comment type="caution">
    <text evidence="1">The sequence shown here is derived from an EMBL/GenBank/DDBJ whole genome shotgun (WGS) entry which is preliminary data.</text>
</comment>
<protein>
    <submittedName>
        <fullName evidence="1">Stage V sporulation protein AD</fullName>
    </submittedName>
</protein>
<dbReference type="NCBIfam" id="TIGR02845">
    <property type="entry name" value="spore_V_AD"/>
    <property type="match status" value="1"/>
</dbReference>
<dbReference type="AlphaFoldDB" id="A0A838CNS9"/>
<dbReference type="InterPro" id="IPR016039">
    <property type="entry name" value="Thiolase-like"/>
</dbReference>
<reference evidence="1 2" key="1">
    <citation type="journal article" date="2004" name="Extremophiles">
        <title>Halobacillus locisalis sp. nov., a halophilic bacterium isolated from a marine solar saltern of the Yellow Sea in Korea.</title>
        <authorList>
            <person name="Yoon J.H."/>
            <person name="Kang K.H."/>
            <person name="Oh T.K."/>
            <person name="Park Y.H."/>
        </authorList>
    </citation>
    <scope>NUCLEOTIDE SEQUENCE [LARGE SCALE GENOMIC DNA]</scope>
    <source>
        <strain evidence="1 2">KCTC 3788</strain>
    </source>
</reference>
<keyword evidence="2" id="KW-1185">Reference proteome</keyword>
<dbReference type="EMBL" id="JACEFG010000001">
    <property type="protein sequence ID" value="MBA2173812.1"/>
    <property type="molecule type" value="Genomic_DNA"/>
</dbReference>
<dbReference type="SUPFAM" id="SSF53901">
    <property type="entry name" value="Thiolase-like"/>
    <property type="match status" value="1"/>
</dbReference>
<dbReference type="PIRSF" id="PIRSF011570">
    <property type="entry name" value="SpoVAD"/>
    <property type="match status" value="1"/>
</dbReference>
<dbReference type="NCBIfam" id="NF006160">
    <property type="entry name" value="PRK08304.1"/>
    <property type="match status" value="1"/>
</dbReference>
<dbReference type="NCBIfam" id="NF009069">
    <property type="entry name" value="PRK12404.1"/>
    <property type="match status" value="1"/>
</dbReference>
<dbReference type="InterPro" id="IPR010894">
    <property type="entry name" value="SpoVAD"/>
</dbReference>